<evidence type="ECO:0000313" key="1">
    <source>
        <dbReference type="EMBL" id="KAK3385249.1"/>
    </source>
</evidence>
<evidence type="ECO:0000313" key="2">
    <source>
        <dbReference type="Proteomes" id="UP001285441"/>
    </source>
</evidence>
<organism evidence="1 2">
    <name type="scientific">Podospora didyma</name>
    <dbReference type="NCBI Taxonomy" id="330526"/>
    <lineage>
        <taxon>Eukaryota</taxon>
        <taxon>Fungi</taxon>
        <taxon>Dikarya</taxon>
        <taxon>Ascomycota</taxon>
        <taxon>Pezizomycotina</taxon>
        <taxon>Sordariomycetes</taxon>
        <taxon>Sordariomycetidae</taxon>
        <taxon>Sordariales</taxon>
        <taxon>Podosporaceae</taxon>
        <taxon>Podospora</taxon>
    </lineage>
</organism>
<name>A0AAE0NPE6_9PEZI</name>
<protein>
    <submittedName>
        <fullName evidence="1">Uncharacterized protein</fullName>
    </submittedName>
</protein>
<reference evidence="1" key="2">
    <citation type="submission" date="2023-06" db="EMBL/GenBank/DDBJ databases">
        <authorList>
            <consortium name="Lawrence Berkeley National Laboratory"/>
            <person name="Haridas S."/>
            <person name="Hensen N."/>
            <person name="Bonometti L."/>
            <person name="Westerberg I."/>
            <person name="Brannstrom I.O."/>
            <person name="Guillou S."/>
            <person name="Cros-Aarteil S."/>
            <person name="Calhoun S."/>
            <person name="Kuo A."/>
            <person name="Mondo S."/>
            <person name="Pangilinan J."/>
            <person name="Riley R."/>
            <person name="LaButti K."/>
            <person name="Andreopoulos B."/>
            <person name="Lipzen A."/>
            <person name="Chen C."/>
            <person name="Yanf M."/>
            <person name="Daum C."/>
            <person name="Ng V."/>
            <person name="Clum A."/>
            <person name="Steindorff A."/>
            <person name="Ohm R."/>
            <person name="Martin F."/>
            <person name="Silar P."/>
            <person name="Natvig D."/>
            <person name="Lalanne C."/>
            <person name="Gautier V."/>
            <person name="Ament-velasquez S.L."/>
            <person name="Kruys A."/>
            <person name="Hutchinson M.I."/>
            <person name="Powell A.J."/>
            <person name="Barry K."/>
            <person name="Miller A.N."/>
            <person name="Grigoriev I.V."/>
            <person name="Debuchy R."/>
            <person name="Gladieux P."/>
            <person name="Thoren M.H."/>
            <person name="Johannesson H."/>
        </authorList>
    </citation>
    <scope>NUCLEOTIDE SEQUENCE</scope>
    <source>
        <strain evidence="1">CBS 232.78</strain>
    </source>
</reference>
<proteinExistence type="predicted"/>
<sequence length="104" mass="11408">MASLTSPPYRNSVLLIPKARRISFGSSNHSSTRTICAWFSEPDAARIKARIQTDPAQNLIHLQSLLGHLSPSGRTLGLDDSGNPNTSCFNNENFEQYINTSVFG</sequence>
<comment type="caution">
    <text evidence="1">The sequence shown here is derived from an EMBL/GenBank/DDBJ whole genome shotgun (WGS) entry which is preliminary data.</text>
</comment>
<gene>
    <name evidence="1" type="ORF">B0H63DRAFT_543508</name>
</gene>
<keyword evidence="2" id="KW-1185">Reference proteome</keyword>
<dbReference type="AlphaFoldDB" id="A0AAE0NPE6"/>
<accession>A0AAE0NPE6</accession>
<dbReference type="EMBL" id="JAULSW010000004">
    <property type="protein sequence ID" value="KAK3385249.1"/>
    <property type="molecule type" value="Genomic_DNA"/>
</dbReference>
<reference evidence="1" key="1">
    <citation type="journal article" date="2023" name="Mol. Phylogenet. Evol.">
        <title>Genome-scale phylogeny and comparative genomics of the fungal order Sordariales.</title>
        <authorList>
            <person name="Hensen N."/>
            <person name="Bonometti L."/>
            <person name="Westerberg I."/>
            <person name="Brannstrom I.O."/>
            <person name="Guillou S."/>
            <person name="Cros-Aarteil S."/>
            <person name="Calhoun S."/>
            <person name="Haridas S."/>
            <person name="Kuo A."/>
            <person name="Mondo S."/>
            <person name="Pangilinan J."/>
            <person name="Riley R."/>
            <person name="LaButti K."/>
            <person name="Andreopoulos B."/>
            <person name="Lipzen A."/>
            <person name="Chen C."/>
            <person name="Yan M."/>
            <person name="Daum C."/>
            <person name="Ng V."/>
            <person name="Clum A."/>
            <person name="Steindorff A."/>
            <person name="Ohm R.A."/>
            <person name="Martin F."/>
            <person name="Silar P."/>
            <person name="Natvig D.O."/>
            <person name="Lalanne C."/>
            <person name="Gautier V."/>
            <person name="Ament-Velasquez S.L."/>
            <person name="Kruys A."/>
            <person name="Hutchinson M.I."/>
            <person name="Powell A.J."/>
            <person name="Barry K."/>
            <person name="Miller A.N."/>
            <person name="Grigoriev I.V."/>
            <person name="Debuchy R."/>
            <person name="Gladieux P."/>
            <person name="Hiltunen Thoren M."/>
            <person name="Johannesson H."/>
        </authorList>
    </citation>
    <scope>NUCLEOTIDE SEQUENCE</scope>
    <source>
        <strain evidence="1">CBS 232.78</strain>
    </source>
</reference>
<dbReference type="Proteomes" id="UP001285441">
    <property type="component" value="Unassembled WGS sequence"/>
</dbReference>